<evidence type="ECO:0000259" key="8">
    <source>
        <dbReference type="Pfam" id="PF02229"/>
    </source>
</evidence>
<dbReference type="GO" id="GO:0005634">
    <property type="term" value="C:nucleus"/>
    <property type="evidence" value="ECO:0007669"/>
    <property type="project" value="UniProtKB-SubCell"/>
</dbReference>
<evidence type="ECO:0000256" key="5">
    <source>
        <dbReference type="ARBA" id="ARBA00023163"/>
    </source>
</evidence>
<dbReference type="Gene3D" id="2.30.31.10">
    <property type="entry name" value="Transcriptional Coactivator Pc4, Chain A"/>
    <property type="match status" value="1"/>
</dbReference>
<reference evidence="9" key="1">
    <citation type="journal article" date="2023" name="Insect Mol. Biol.">
        <title>Genome sequencing provides insights into the evolution of gene families encoding plant cell wall-degrading enzymes in longhorned beetles.</title>
        <authorList>
            <person name="Shin N.R."/>
            <person name="Okamura Y."/>
            <person name="Kirsch R."/>
            <person name="Pauchet Y."/>
        </authorList>
    </citation>
    <scope>NUCLEOTIDE SEQUENCE</scope>
    <source>
        <strain evidence="9">AMC_N1</strain>
    </source>
</reference>
<keyword evidence="6" id="KW-0539">Nucleus</keyword>
<dbReference type="InterPro" id="IPR045125">
    <property type="entry name" value="Sub1/Tcp4-like"/>
</dbReference>
<sequence length="110" mass="12572">MPKHKQKDESSSDSDSGPDDRAPVKKSKSETKQETSKSGGGDETSWILSKNRSARLTEFKGKWYVDIREFYTTNDGDNRPGRKGIMLTMEQWQKLKSHIDSIDDAIKRHV</sequence>
<protein>
    <recommendedName>
        <fullName evidence="8">Transcriptional coactivator p15 (PC4) C-terminal domain-containing protein</fullName>
    </recommendedName>
</protein>
<keyword evidence="5" id="KW-0804">Transcription</keyword>
<evidence type="ECO:0000256" key="7">
    <source>
        <dbReference type="SAM" id="MobiDB-lite"/>
    </source>
</evidence>
<proteinExistence type="inferred from homology"/>
<dbReference type="EMBL" id="JAPWTK010000286">
    <property type="protein sequence ID" value="KAJ8943526.1"/>
    <property type="molecule type" value="Genomic_DNA"/>
</dbReference>
<keyword evidence="3" id="KW-0805">Transcription regulation</keyword>
<organism evidence="9 10">
    <name type="scientific">Aromia moschata</name>
    <dbReference type="NCBI Taxonomy" id="1265417"/>
    <lineage>
        <taxon>Eukaryota</taxon>
        <taxon>Metazoa</taxon>
        <taxon>Ecdysozoa</taxon>
        <taxon>Arthropoda</taxon>
        <taxon>Hexapoda</taxon>
        <taxon>Insecta</taxon>
        <taxon>Pterygota</taxon>
        <taxon>Neoptera</taxon>
        <taxon>Endopterygota</taxon>
        <taxon>Coleoptera</taxon>
        <taxon>Polyphaga</taxon>
        <taxon>Cucujiformia</taxon>
        <taxon>Chrysomeloidea</taxon>
        <taxon>Cerambycidae</taxon>
        <taxon>Cerambycinae</taxon>
        <taxon>Callichromatini</taxon>
        <taxon>Aromia</taxon>
    </lineage>
</organism>
<dbReference type="InterPro" id="IPR003173">
    <property type="entry name" value="PC4_C"/>
</dbReference>
<comment type="similarity">
    <text evidence="2">Belongs to the transcriptional coactivator PC4 family.</text>
</comment>
<name>A0AAV8XX76_9CUCU</name>
<feature type="region of interest" description="Disordered" evidence="7">
    <location>
        <begin position="1"/>
        <end position="51"/>
    </location>
</feature>
<feature type="compositionally biased region" description="Basic and acidic residues" evidence="7">
    <location>
        <begin position="1"/>
        <end position="10"/>
    </location>
</feature>
<feature type="compositionally biased region" description="Basic and acidic residues" evidence="7">
    <location>
        <begin position="18"/>
        <end position="35"/>
    </location>
</feature>
<accession>A0AAV8XX76</accession>
<dbReference type="GO" id="GO:0060261">
    <property type="term" value="P:positive regulation of transcription initiation by RNA polymerase II"/>
    <property type="evidence" value="ECO:0007669"/>
    <property type="project" value="InterPro"/>
</dbReference>
<gene>
    <name evidence="9" type="ORF">NQ318_023036</name>
</gene>
<keyword evidence="4" id="KW-0238">DNA-binding</keyword>
<dbReference type="GO" id="GO:0003677">
    <property type="term" value="F:DNA binding"/>
    <property type="evidence" value="ECO:0007669"/>
    <property type="project" value="UniProtKB-KW"/>
</dbReference>
<comment type="caution">
    <text evidence="9">The sequence shown here is derived from an EMBL/GenBank/DDBJ whole genome shotgun (WGS) entry which is preliminary data.</text>
</comment>
<dbReference type="AlphaFoldDB" id="A0AAV8XX76"/>
<feature type="domain" description="Transcriptional coactivator p15 (PC4) C-terminal" evidence="8">
    <location>
        <begin position="46"/>
        <end position="98"/>
    </location>
</feature>
<evidence type="ECO:0000256" key="4">
    <source>
        <dbReference type="ARBA" id="ARBA00023125"/>
    </source>
</evidence>
<dbReference type="Pfam" id="PF02229">
    <property type="entry name" value="PC4"/>
    <property type="match status" value="1"/>
</dbReference>
<dbReference type="GO" id="GO:0003713">
    <property type="term" value="F:transcription coactivator activity"/>
    <property type="evidence" value="ECO:0007669"/>
    <property type="project" value="InterPro"/>
</dbReference>
<evidence type="ECO:0000313" key="9">
    <source>
        <dbReference type="EMBL" id="KAJ8943526.1"/>
    </source>
</evidence>
<keyword evidence="10" id="KW-1185">Reference proteome</keyword>
<dbReference type="InterPro" id="IPR009044">
    <property type="entry name" value="ssDNA-bd_transcriptional_reg"/>
</dbReference>
<evidence type="ECO:0000256" key="3">
    <source>
        <dbReference type="ARBA" id="ARBA00023015"/>
    </source>
</evidence>
<evidence type="ECO:0000256" key="1">
    <source>
        <dbReference type="ARBA" id="ARBA00004123"/>
    </source>
</evidence>
<evidence type="ECO:0000256" key="6">
    <source>
        <dbReference type="ARBA" id="ARBA00023242"/>
    </source>
</evidence>
<evidence type="ECO:0000256" key="2">
    <source>
        <dbReference type="ARBA" id="ARBA00009001"/>
    </source>
</evidence>
<evidence type="ECO:0000313" key="10">
    <source>
        <dbReference type="Proteomes" id="UP001162162"/>
    </source>
</evidence>
<comment type="subcellular location">
    <subcellularLocation>
        <location evidence="1">Nucleus</location>
    </subcellularLocation>
</comment>
<dbReference type="Proteomes" id="UP001162162">
    <property type="component" value="Unassembled WGS sequence"/>
</dbReference>
<dbReference type="PANTHER" id="PTHR13215">
    <property type="entry name" value="RNA POLYMERASE II TRANSCRIPTIONAL COACTIVATOR"/>
    <property type="match status" value="1"/>
</dbReference>
<dbReference type="SUPFAM" id="SSF54447">
    <property type="entry name" value="ssDNA-binding transcriptional regulator domain"/>
    <property type="match status" value="1"/>
</dbReference>